<comment type="similarity">
    <text evidence="5">Belongs to the TatC family.</text>
</comment>
<evidence type="ECO:0000313" key="7">
    <source>
        <dbReference type="Proteomes" id="UP000184066"/>
    </source>
</evidence>
<feature type="transmembrane region" description="Helical" evidence="5">
    <location>
        <begin position="203"/>
        <end position="220"/>
    </location>
</feature>
<dbReference type="NCBIfam" id="TIGR00945">
    <property type="entry name" value="tatC"/>
    <property type="match status" value="1"/>
</dbReference>
<dbReference type="GO" id="GO:0065002">
    <property type="term" value="P:intracellular protein transmembrane transport"/>
    <property type="evidence" value="ECO:0007669"/>
    <property type="project" value="TreeGrafter"/>
</dbReference>
<keyword evidence="2 5" id="KW-0812">Transmembrane</keyword>
<evidence type="ECO:0000256" key="3">
    <source>
        <dbReference type="ARBA" id="ARBA00022989"/>
    </source>
</evidence>
<feature type="transmembrane region" description="Helical" evidence="5">
    <location>
        <begin position="167"/>
        <end position="191"/>
    </location>
</feature>
<keyword evidence="5" id="KW-0653">Protein transport</keyword>
<comment type="subcellular location">
    <subcellularLocation>
        <location evidence="5">Cell membrane</location>
        <topology evidence="5">Multi-pass membrane protein</topology>
    </subcellularLocation>
    <subcellularLocation>
        <location evidence="1">Membrane</location>
        <topology evidence="1">Multi-pass membrane protein</topology>
    </subcellularLocation>
</comment>
<dbReference type="GO" id="GO:0043953">
    <property type="term" value="P:protein transport by the Tat complex"/>
    <property type="evidence" value="ECO:0007669"/>
    <property type="project" value="UniProtKB-UniRule"/>
</dbReference>
<dbReference type="GO" id="GO:0009977">
    <property type="term" value="F:proton motive force dependent protein transmembrane transporter activity"/>
    <property type="evidence" value="ECO:0007669"/>
    <property type="project" value="TreeGrafter"/>
</dbReference>
<dbReference type="Pfam" id="PF00902">
    <property type="entry name" value="TatC"/>
    <property type="match status" value="1"/>
</dbReference>
<feature type="transmembrane region" description="Helical" evidence="5">
    <location>
        <begin position="24"/>
        <end position="42"/>
    </location>
</feature>
<dbReference type="Proteomes" id="UP000184066">
    <property type="component" value="Unassembled WGS sequence"/>
</dbReference>
<dbReference type="GO" id="GO:0033281">
    <property type="term" value="C:TAT protein transport complex"/>
    <property type="evidence" value="ECO:0007669"/>
    <property type="project" value="UniProtKB-UniRule"/>
</dbReference>
<evidence type="ECO:0000256" key="5">
    <source>
        <dbReference type="HAMAP-Rule" id="MF_00902"/>
    </source>
</evidence>
<feature type="transmembrane region" description="Helical" evidence="5">
    <location>
        <begin position="114"/>
        <end position="136"/>
    </location>
</feature>
<evidence type="ECO:0000256" key="4">
    <source>
        <dbReference type="ARBA" id="ARBA00023136"/>
    </source>
</evidence>
<dbReference type="RefSeq" id="WP_072745813.1">
    <property type="nucleotide sequence ID" value="NZ_FOHL01000002.1"/>
</dbReference>
<feature type="transmembrane region" description="Helical" evidence="5">
    <location>
        <begin position="226"/>
        <end position="246"/>
    </location>
</feature>
<dbReference type="STRING" id="1189325.SAMN04488119_102288"/>
<keyword evidence="5" id="KW-1003">Cell membrane</keyword>
<dbReference type="AlphaFoldDB" id="A0A1M7RW86"/>
<name>A0A1M7RW86_9RHOB</name>
<keyword evidence="4 5" id="KW-0472">Membrane</keyword>
<dbReference type="HAMAP" id="MF_00902">
    <property type="entry name" value="TatC"/>
    <property type="match status" value="1"/>
</dbReference>
<keyword evidence="7" id="KW-1185">Reference proteome</keyword>
<comment type="subunit">
    <text evidence="5">The Tat system comprises two distinct complexes: a TatABC complex, containing multiple copies of TatA, TatB and TatC subunits, and a separate TatA complex, containing only TatA subunits. Substrates initially bind to the TatABC complex, which probably triggers association of the separate TatA complex to form the active translocon.</text>
</comment>
<proteinExistence type="inferred from homology"/>
<reference evidence="6 7" key="1">
    <citation type="submission" date="2016-12" db="EMBL/GenBank/DDBJ databases">
        <authorList>
            <person name="Song W.-J."/>
            <person name="Kurnit D.M."/>
        </authorList>
    </citation>
    <scope>NUCLEOTIDE SEQUENCE [LARGE SCALE GENOMIC DNA]</scope>
    <source>
        <strain evidence="6 7">CGMCC 1.10808</strain>
    </source>
</reference>
<protein>
    <recommendedName>
        <fullName evidence="5">Sec-independent protein translocase protein TatC</fullName>
    </recommendedName>
</protein>
<keyword evidence="5" id="KW-0811">Translocation</keyword>
<dbReference type="EMBL" id="FRDL01000001">
    <property type="protein sequence ID" value="SHN50535.1"/>
    <property type="molecule type" value="Genomic_DNA"/>
</dbReference>
<accession>A0A1M7RW86</accession>
<evidence type="ECO:0000256" key="1">
    <source>
        <dbReference type="ARBA" id="ARBA00004141"/>
    </source>
</evidence>
<feature type="transmembrane region" description="Helical" evidence="5">
    <location>
        <begin position="81"/>
        <end position="102"/>
    </location>
</feature>
<organism evidence="6 7">
    <name type="scientific">Oceanicella actignis</name>
    <dbReference type="NCBI Taxonomy" id="1189325"/>
    <lineage>
        <taxon>Bacteria</taxon>
        <taxon>Pseudomonadati</taxon>
        <taxon>Pseudomonadota</taxon>
        <taxon>Alphaproteobacteria</taxon>
        <taxon>Rhodobacterales</taxon>
        <taxon>Paracoccaceae</taxon>
        <taxon>Oceanicella</taxon>
    </lineage>
</organism>
<evidence type="ECO:0000313" key="6">
    <source>
        <dbReference type="EMBL" id="SHN50535.1"/>
    </source>
</evidence>
<comment type="function">
    <text evidence="5">Part of the twin-arginine translocation (Tat) system that transports large folded proteins containing a characteristic twin-arginine motif in their signal peptide across membranes. Together with TatB, TatC is part of a receptor directly interacting with Tat signal peptides.</text>
</comment>
<dbReference type="PANTHER" id="PTHR30371:SF0">
    <property type="entry name" value="SEC-INDEPENDENT PROTEIN TRANSLOCASE PROTEIN TATC, CHLOROPLASTIC-RELATED"/>
    <property type="match status" value="1"/>
</dbReference>
<dbReference type="PRINTS" id="PR01840">
    <property type="entry name" value="TATCFAMILY"/>
</dbReference>
<keyword evidence="3 5" id="KW-1133">Transmembrane helix</keyword>
<dbReference type="InterPro" id="IPR002033">
    <property type="entry name" value="TatC"/>
</dbReference>
<keyword evidence="5" id="KW-0813">Transport</keyword>
<dbReference type="PANTHER" id="PTHR30371">
    <property type="entry name" value="SEC-INDEPENDENT PROTEIN TRANSLOCASE PROTEIN TATC"/>
    <property type="match status" value="1"/>
</dbReference>
<sequence length="271" mass="30011">MTDDDIDASTAPLIEHLAELRQRLIYSLIALAVAAVICGIFAREIYDFLTAPLRHELIARGQDAKLIYTQLYEKFFVHLKIAVWGGFFLAFPVIAMQVWRFVAPGLYANEKRAFLPFLIATPVLFLMGASLVYFLVMPMAIDFFLDFQAPGSDADTGIEFLGKVNEYLSLVMTFILAFGICFQLPVLLTLLGRAGLVTADGLANMRRYAIVGIAAAAAVLTPPDPISQLGLGIPIYLLYEISIFLVRAAERKRREQDIADGLIDPEDEDDA</sequence>
<evidence type="ECO:0000256" key="2">
    <source>
        <dbReference type="ARBA" id="ARBA00022692"/>
    </source>
</evidence>
<gene>
    <name evidence="5" type="primary">tatC</name>
    <name evidence="6" type="ORF">SAMN05216200_101230</name>
</gene>
<dbReference type="OrthoDB" id="9777044at2"/>